<protein>
    <submittedName>
        <fullName evidence="1">Uncharacterized protein</fullName>
    </submittedName>
</protein>
<organism evidence="1 2">
    <name type="scientific">Flemingia macrophylla</name>
    <dbReference type="NCBI Taxonomy" id="520843"/>
    <lineage>
        <taxon>Eukaryota</taxon>
        <taxon>Viridiplantae</taxon>
        <taxon>Streptophyta</taxon>
        <taxon>Embryophyta</taxon>
        <taxon>Tracheophyta</taxon>
        <taxon>Spermatophyta</taxon>
        <taxon>Magnoliopsida</taxon>
        <taxon>eudicotyledons</taxon>
        <taxon>Gunneridae</taxon>
        <taxon>Pentapetalae</taxon>
        <taxon>rosids</taxon>
        <taxon>fabids</taxon>
        <taxon>Fabales</taxon>
        <taxon>Fabaceae</taxon>
        <taxon>Papilionoideae</taxon>
        <taxon>50 kb inversion clade</taxon>
        <taxon>NPAAA clade</taxon>
        <taxon>indigoferoid/millettioid clade</taxon>
        <taxon>Phaseoleae</taxon>
        <taxon>Flemingia</taxon>
    </lineage>
</organism>
<reference evidence="1 2" key="1">
    <citation type="submission" date="2024-08" db="EMBL/GenBank/DDBJ databases">
        <title>Insights into the chromosomal genome structure of Flemingia macrophylla.</title>
        <authorList>
            <person name="Ding Y."/>
            <person name="Zhao Y."/>
            <person name="Bi W."/>
            <person name="Wu M."/>
            <person name="Zhao G."/>
            <person name="Gong Y."/>
            <person name="Li W."/>
            <person name="Zhang P."/>
        </authorList>
    </citation>
    <scope>NUCLEOTIDE SEQUENCE [LARGE SCALE GENOMIC DNA]</scope>
    <source>
        <strain evidence="1">DYQJB</strain>
        <tissue evidence="1">Leaf</tissue>
    </source>
</reference>
<dbReference type="AlphaFoldDB" id="A0ABD1LZP6"/>
<gene>
    <name evidence="1" type="ORF">Fmac_022398</name>
</gene>
<evidence type="ECO:0000313" key="1">
    <source>
        <dbReference type="EMBL" id="KAL2328971.1"/>
    </source>
</evidence>
<proteinExistence type="predicted"/>
<accession>A0ABD1LZP6</accession>
<keyword evidence="2" id="KW-1185">Reference proteome</keyword>
<dbReference type="Proteomes" id="UP001603857">
    <property type="component" value="Unassembled WGS sequence"/>
</dbReference>
<name>A0ABD1LZP6_9FABA</name>
<sequence>MIHSQLFIIIYNNVAKSSFDQLNSDVEVYICKLQLSRFCLKAKIAWYYIAEKWR</sequence>
<evidence type="ECO:0000313" key="2">
    <source>
        <dbReference type="Proteomes" id="UP001603857"/>
    </source>
</evidence>
<comment type="caution">
    <text evidence="1">The sequence shown here is derived from an EMBL/GenBank/DDBJ whole genome shotgun (WGS) entry which is preliminary data.</text>
</comment>
<dbReference type="EMBL" id="JBGMDY010000007">
    <property type="protein sequence ID" value="KAL2328971.1"/>
    <property type="molecule type" value="Genomic_DNA"/>
</dbReference>